<gene>
    <name evidence="2" type="ORF">CPLU01_09739</name>
</gene>
<name>A0A8H6K8E7_9PEZI</name>
<dbReference type="EMBL" id="WIGO01000157">
    <property type="protein sequence ID" value="KAF6826283.1"/>
    <property type="molecule type" value="Genomic_DNA"/>
</dbReference>
<evidence type="ECO:0000256" key="1">
    <source>
        <dbReference type="SAM" id="MobiDB-lite"/>
    </source>
</evidence>
<organism evidence="2 3">
    <name type="scientific">Colletotrichum plurivorum</name>
    <dbReference type="NCBI Taxonomy" id="2175906"/>
    <lineage>
        <taxon>Eukaryota</taxon>
        <taxon>Fungi</taxon>
        <taxon>Dikarya</taxon>
        <taxon>Ascomycota</taxon>
        <taxon>Pezizomycotina</taxon>
        <taxon>Sordariomycetes</taxon>
        <taxon>Hypocreomycetidae</taxon>
        <taxon>Glomerellales</taxon>
        <taxon>Glomerellaceae</taxon>
        <taxon>Colletotrichum</taxon>
        <taxon>Colletotrichum orchidearum species complex</taxon>
    </lineage>
</organism>
<dbReference type="Proteomes" id="UP000654918">
    <property type="component" value="Unassembled WGS sequence"/>
</dbReference>
<dbReference type="AlphaFoldDB" id="A0A8H6K8E7"/>
<reference evidence="2" key="1">
    <citation type="journal article" date="2020" name="Phytopathology">
        <title>Genome Sequence Resources of Colletotrichum truncatum, C. plurivorum, C. musicola, and C. sojae: Four Species Pathogenic to Soybean (Glycine max).</title>
        <authorList>
            <person name="Rogerio F."/>
            <person name="Boufleur T.R."/>
            <person name="Ciampi-Guillardi M."/>
            <person name="Sukno S.A."/>
            <person name="Thon M.R."/>
            <person name="Massola Junior N.S."/>
            <person name="Baroncelli R."/>
        </authorList>
    </citation>
    <scope>NUCLEOTIDE SEQUENCE</scope>
    <source>
        <strain evidence="2">LFN00145</strain>
    </source>
</reference>
<protein>
    <submittedName>
        <fullName evidence="2">Uncharacterized protein</fullName>
    </submittedName>
</protein>
<sequence length="445" mass="49736">MELHFATHVTRSSSLLVCLSASSRLVAASRQQLARMLAASDANANPCIRSSDGGRRWDEPTTVDQRQFQLYPYLALPTGRTDAGGGPGTQHNELRWSPSSPRLVEWGSFQKADDDFNRLQRPRPALFSRDLQVAPRVLAILELPSACLYSWHYCDWLDPDGAPKLRPGHPSIPEWKRRSSLGDAPSITSSDKGKERCKGLVWRLSLRQSARLRVQYSSTRQGLPLPVPGGWVSSPFMQPLKRCAACRLAMRTIESRATLRVRELRLDLASPDGTRARCLHRDARNGGAARPGIATATAIRTPGMPMWPFAQCAAQDSTCHEPLRRLESSRRLMLEAAASHDRGADASFLTDNCQDFSSSSWLTEMERHRRHQPYLTSHRLHCPVQYRSTASSMSLSHQSRSCSLHYVHCCGSIQAWLQAAMLRFGPVLYCEMNEDIQDSSDPGSF</sequence>
<keyword evidence="3" id="KW-1185">Reference proteome</keyword>
<proteinExistence type="predicted"/>
<feature type="region of interest" description="Disordered" evidence="1">
    <location>
        <begin position="171"/>
        <end position="192"/>
    </location>
</feature>
<evidence type="ECO:0000313" key="2">
    <source>
        <dbReference type="EMBL" id="KAF6826283.1"/>
    </source>
</evidence>
<comment type="caution">
    <text evidence="2">The sequence shown here is derived from an EMBL/GenBank/DDBJ whole genome shotgun (WGS) entry which is preliminary data.</text>
</comment>
<evidence type="ECO:0000313" key="3">
    <source>
        <dbReference type="Proteomes" id="UP000654918"/>
    </source>
</evidence>
<accession>A0A8H6K8E7</accession>